<dbReference type="RefSeq" id="WP_371393862.1">
    <property type="nucleotide sequence ID" value="NZ_CP163421.1"/>
</dbReference>
<accession>A0ABV9NCD7</accession>
<evidence type="ECO:0000313" key="3">
    <source>
        <dbReference type="EMBL" id="MFC4724703.1"/>
    </source>
</evidence>
<dbReference type="Proteomes" id="UP001596024">
    <property type="component" value="Unassembled WGS sequence"/>
</dbReference>
<comment type="caution">
    <text evidence="3">The sequence shown here is derived from an EMBL/GenBank/DDBJ whole genome shotgun (WGS) entry which is preliminary data.</text>
</comment>
<dbReference type="InterPro" id="IPR012495">
    <property type="entry name" value="TadE-like_dom"/>
</dbReference>
<sequence length="181" mass="19508">MFLKSPIKRAASRMAKDKKGATAVEFALVALPFLALLGAILETALVFFAGMMMEHGLSQSAREIRTGQLQLAGGSPEAFRNSVCSRSAGLLRCNRLRIDVRTLESFGGATALPVDDEGMVDLEAVSFLPGNPGEIVLVRAFYDWPLIVPNLGLGLSNMPGNRRLLTATAAFRNEPFQEAVQ</sequence>
<evidence type="ECO:0000256" key="1">
    <source>
        <dbReference type="SAM" id="Phobius"/>
    </source>
</evidence>
<keyword evidence="1" id="KW-0472">Membrane</keyword>
<keyword evidence="4" id="KW-1185">Reference proteome</keyword>
<feature type="domain" description="TadE-like" evidence="2">
    <location>
        <begin position="20"/>
        <end position="62"/>
    </location>
</feature>
<feature type="transmembrane region" description="Helical" evidence="1">
    <location>
        <begin position="21"/>
        <end position="53"/>
    </location>
</feature>
<dbReference type="EMBL" id="JBHSGQ010000002">
    <property type="protein sequence ID" value="MFC4724703.1"/>
    <property type="molecule type" value="Genomic_DNA"/>
</dbReference>
<reference evidence="4" key="1">
    <citation type="journal article" date="2019" name="Int. J. Syst. Evol. Microbiol.">
        <title>The Global Catalogue of Microorganisms (GCM) 10K type strain sequencing project: providing services to taxonomists for standard genome sequencing and annotation.</title>
        <authorList>
            <consortium name="The Broad Institute Genomics Platform"/>
            <consortium name="The Broad Institute Genome Sequencing Center for Infectious Disease"/>
            <person name="Wu L."/>
            <person name="Ma J."/>
        </authorList>
    </citation>
    <scope>NUCLEOTIDE SEQUENCE [LARGE SCALE GENOMIC DNA]</scope>
    <source>
        <strain evidence="4">CCUG 62981</strain>
    </source>
</reference>
<evidence type="ECO:0000259" key="2">
    <source>
        <dbReference type="Pfam" id="PF07811"/>
    </source>
</evidence>
<dbReference type="Pfam" id="PF07811">
    <property type="entry name" value="TadE"/>
    <property type="match status" value="1"/>
</dbReference>
<keyword evidence="1" id="KW-0812">Transmembrane</keyword>
<proteinExistence type="predicted"/>
<name>A0ABV9NCD7_9PROT</name>
<organism evidence="3 4">
    <name type="scientific">Glycocaulis abyssi</name>
    <dbReference type="NCBI Taxonomy" id="1433403"/>
    <lineage>
        <taxon>Bacteria</taxon>
        <taxon>Pseudomonadati</taxon>
        <taxon>Pseudomonadota</taxon>
        <taxon>Alphaproteobacteria</taxon>
        <taxon>Maricaulales</taxon>
        <taxon>Maricaulaceae</taxon>
        <taxon>Glycocaulis</taxon>
    </lineage>
</organism>
<evidence type="ECO:0000313" key="4">
    <source>
        <dbReference type="Proteomes" id="UP001596024"/>
    </source>
</evidence>
<keyword evidence="1" id="KW-1133">Transmembrane helix</keyword>
<gene>
    <name evidence="3" type="ORF">ACFPB0_05315</name>
</gene>
<protein>
    <submittedName>
        <fullName evidence="3">TadE/TadG family type IV pilus assembly protein</fullName>
    </submittedName>
</protein>